<feature type="compositionally biased region" description="Acidic residues" evidence="1">
    <location>
        <begin position="148"/>
        <end position="162"/>
    </location>
</feature>
<accession>A0A9P8FSW4</accession>
<evidence type="ECO:0000313" key="2">
    <source>
        <dbReference type="EMBL" id="KAG9982093.1"/>
    </source>
</evidence>
<dbReference type="PANTHER" id="PTHR35391:SF5">
    <property type="entry name" value="DUF6590 DOMAIN-CONTAINING PROTEIN"/>
    <property type="match status" value="1"/>
</dbReference>
<reference evidence="2" key="1">
    <citation type="journal article" date="2021" name="J Fungi (Basel)">
        <title>Virulence traits and population genomics of the black yeast Aureobasidium melanogenum.</title>
        <authorList>
            <person name="Cernosa A."/>
            <person name="Sun X."/>
            <person name="Gostincar C."/>
            <person name="Fang C."/>
            <person name="Gunde-Cimerman N."/>
            <person name="Song Z."/>
        </authorList>
    </citation>
    <scope>NUCLEOTIDE SEQUENCE</scope>
    <source>
        <strain evidence="2">EXF-9298</strain>
    </source>
</reference>
<dbReference type="PANTHER" id="PTHR35391">
    <property type="entry name" value="C2H2-TYPE DOMAIN-CONTAINING PROTEIN-RELATED"/>
    <property type="match status" value="1"/>
</dbReference>
<dbReference type="Proteomes" id="UP000729357">
    <property type="component" value="Unassembled WGS sequence"/>
</dbReference>
<proteinExistence type="predicted"/>
<keyword evidence="3" id="KW-1185">Reference proteome</keyword>
<feature type="region of interest" description="Disordered" evidence="1">
    <location>
        <begin position="142"/>
        <end position="168"/>
    </location>
</feature>
<evidence type="ECO:0000313" key="3">
    <source>
        <dbReference type="Proteomes" id="UP000729357"/>
    </source>
</evidence>
<feature type="non-terminal residue" evidence="2">
    <location>
        <position position="396"/>
    </location>
</feature>
<organism evidence="2 3">
    <name type="scientific">Aureobasidium melanogenum</name>
    <name type="common">Aureobasidium pullulans var. melanogenum</name>
    <dbReference type="NCBI Taxonomy" id="46634"/>
    <lineage>
        <taxon>Eukaryota</taxon>
        <taxon>Fungi</taxon>
        <taxon>Dikarya</taxon>
        <taxon>Ascomycota</taxon>
        <taxon>Pezizomycotina</taxon>
        <taxon>Dothideomycetes</taxon>
        <taxon>Dothideomycetidae</taxon>
        <taxon>Dothideales</taxon>
        <taxon>Saccotheciaceae</taxon>
        <taxon>Aureobasidium</taxon>
    </lineage>
</organism>
<feature type="region of interest" description="Disordered" evidence="1">
    <location>
        <begin position="1"/>
        <end position="25"/>
    </location>
</feature>
<reference evidence="2" key="2">
    <citation type="submission" date="2021-08" db="EMBL/GenBank/DDBJ databases">
        <authorList>
            <person name="Gostincar C."/>
            <person name="Sun X."/>
            <person name="Song Z."/>
            <person name="Gunde-Cimerman N."/>
        </authorList>
    </citation>
    <scope>NUCLEOTIDE SEQUENCE</scope>
    <source>
        <strain evidence="2">EXF-9298</strain>
    </source>
</reference>
<dbReference type="EMBL" id="JAHFXS010000761">
    <property type="protein sequence ID" value="KAG9982093.1"/>
    <property type="molecule type" value="Genomic_DNA"/>
</dbReference>
<protein>
    <submittedName>
        <fullName evidence="2">Uncharacterized protein</fullName>
    </submittedName>
</protein>
<name>A0A9P8FSW4_AURME</name>
<gene>
    <name evidence="2" type="ORF">KCU98_g7016</name>
</gene>
<comment type="caution">
    <text evidence="2">The sequence shown here is derived from an EMBL/GenBank/DDBJ whole genome shotgun (WGS) entry which is preliminary data.</text>
</comment>
<sequence>MSDKYAPLDGRPDSDNPVDNSLGGKHNLEIDKTLKDDIVGIDSICHLFQSCLRRYGLLLLALQTDALRSTHLVISLVPDIKDEFSRLRIWGEQTYAVLPQNARHSLDEQLREDEDTKNVVIRCLRRLNSHIEKAIEQTKRFSPTADVNSDDEEYSSLSDESDAAQGNPKTNWEIRFSKTVEFMFEGIRSLYRVSVLLRRPRNSSKYLKSSNSTIPSHDALRVTLDYAHVSEKIRQWRHLTMRSRVGGDEEYVVTEEEMQLRKENEQQEIADIAFFCQRLAWANLFRRKQFDHWVEYPDVPETQIEALDAVVKSNQRKDKIMSAIPTSLSTVAKSALGDNTEVGQWRTVYAKSAVGRSNTIRVPDVPKCSKNDLNFECPFCHTILDSRSMQRRETWK</sequence>
<evidence type="ECO:0000256" key="1">
    <source>
        <dbReference type="SAM" id="MobiDB-lite"/>
    </source>
</evidence>
<dbReference type="AlphaFoldDB" id="A0A9P8FSW4"/>